<evidence type="ECO:0000256" key="1">
    <source>
        <dbReference type="ARBA" id="ARBA00022801"/>
    </source>
</evidence>
<sequence length="794" mass="88208">MQYDAGVSVYKRIDSKKDRITKYKLTAAKIILILLCGFMLSRVKFRVVDGLTITPFGMAFLISVINKRRSKETIIAFFGVIIGGLSVYSNDADSYVYPILAISILLIFYIADKAGRRIKTNNICIICVVEFLIIESIFGSQGLSVNIAFALIESLSIIPVFYVVNYGISCLDEIKHNYFFNMEELISMAIVLCLMVAGIGNIACFGVSIRNIAALAIIIVIAYAGGASIGTVIGVTMGIIVGVTSKNILLFISLYSCCGLVVGVFKETGKIFSALAYLIVSSIIVGYSVTINIYGAVEIAVPAVIMLLTPAKFIEGILQELSNEEKNRIINEAQIDGVKSEFVERIENLKKILDRLSKSMNKLSGNHKLLVKDKSSAMIENLADRVCSNCEMNSKCWGKELNKTFFEFSELIEMFEQGKGKINKNLKENCVKSNTLIKSCEEFYNTTTVNEVLKERMGEGRQLIAENIAGISQAMDDVIKEFTRDVDNCYELDKVLKKALSRKNIAYKNIYSYTDKKGRLKIKMLMENCYGENICGKAILPILKEVLRVPFSISDEGCRINPETNECSVVIEESPKYHMLSYVASIPKDGEKFSGDSFNFGKNKNGIYVIALSDGMGSGPDAGLESSVAIDIIDEFIKCGYDEEIAIKAINSIMNMKFSEDEKFTTLDMSMVDLYSGELSVIKAGAVATFIKRYEDVQVISDNSLPFGAVEEIEYKKKKKKLKHGDIVITISDGILDVDKNNIGDYSWLRTYLEKATTNPEQLSRDILDKAKELSNGKVMDDMTVVVSKLYSLY</sequence>
<feature type="transmembrane region" description="Helical" evidence="3">
    <location>
        <begin position="73"/>
        <end position="89"/>
    </location>
</feature>
<dbReference type="InterPro" id="IPR045768">
    <property type="entry name" value="SpoIIE_N"/>
</dbReference>
<evidence type="ECO:0000259" key="4">
    <source>
        <dbReference type="SMART" id="SM00331"/>
    </source>
</evidence>
<dbReference type="Proteomes" id="UP000662088">
    <property type="component" value="Unassembled WGS sequence"/>
</dbReference>
<dbReference type="NCBIfam" id="TIGR02865">
    <property type="entry name" value="spore_II_E"/>
    <property type="match status" value="1"/>
</dbReference>
<feature type="transmembrane region" description="Helical" evidence="3">
    <location>
        <begin position="95"/>
        <end position="111"/>
    </location>
</feature>
<dbReference type="PANTHER" id="PTHR43156">
    <property type="entry name" value="STAGE II SPORULATION PROTEIN E-RELATED"/>
    <property type="match status" value="1"/>
</dbReference>
<keyword evidence="1 5" id="KW-0378">Hydrolase</keyword>
<feature type="transmembrane region" description="Helical" evidence="3">
    <location>
        <begin position="185"/>
        <end position="209"/>
    </location>
</feature>
<keyword evidence="6" id="KW-1185">Reference proteome</keyword>
<keyword evidence="3" id="KW-1133">Transmembrane helix</keyword>
<evidence type="ECO:0000313" key="5">
    <source>
        <dbReference type="EMBL" id="MBC5640971.1"/>
    </source>
</evidence>
<organism evidence="5 6">
    <name type="scientific">Clostridium lentum</name>
    <dbReference type="NCBI Taxonomy" id="2763037"/>
    <lineage>
        <taxon>Bacteria</taxon>
        <taxon>Bacillati</taxon>
        <taxon>Bacillota</taxon>
        <taxon>Clostridia</taxon>
        <taxon>Eubacteriales</taxon>
        <taxon>Clostridiaceae</taxon>
        <taxon>Clostridium</taxon>
    </lineage>
</organism>
<feature type="transmembrane region" description="Helical" evidence="3">
    <location>
        <begin position="215"/>
        <end position="241"/>
    </location>
</feature>
<dbReference type="PANTHER" id="PTHR43156:SF2">
    <property type="entry name" value="STAGE II SPORULATION PROTEIN E"/>
    <property type="match status" value="1"/>
</dbReference>
<keyword evidence="3" id="KW-0812">Transmembrane</keyword>
<gene>
    <name evidence="5" type="primary">spoIIE</name>
    <name evidence="5" type="ORF">H8R92_11180</name>
</gene>
<feature type="transmembrane region" description="Helical" evidence="3">
    <location>
        <begin position="21"/>
        <end position="41"/>
    </location>
</feature>
<dbReference type="Pfam" id="PF19732">
    <property type="entry name" value="SpoIIE_N"/>
    <property type="match status" value="1"/>
</dbReference>
<dbReference type="EMBL" id="JACOOQ010000020">
    <property type="protein sequence ID" value="MBC5640971.1"/>
    <property type="molecule type" value="Genomic_DNA"/>
</dbReference>
<evidence type="ECO:0000256" key="3">
    <source>
        <dbReference type="SAM" id="Phobius"/>
    </source>
</evidence>
<dbReference type="InterPro" id="IPR014221">
    <property type="entry name" value="SpoII_E"/>
</dbReference>
<proteinExistence type="predicted"/>
<protein>
    <submittedName>
        <fullName evidence="5">Stage II sporulation protein E</fullName>
        <ecNumber evidence="5">3.1.3.16</ecNumber>
    </submittedName>
</protein>
<dbReference type="Gene3D" id="3.60.40.10">
    <property type="entry name" value="PPM-type phosphatase domain"/>
    <property type="match status" value="1"/>
</dbReference>
<feature type="transmembrane region" description="Helical" evidence="3">
    <location>
        <begin position="145"/>
        <end position="164"/>
    </location>
</feature>
<dbReference type="Pfam" id="PF07228">
    <property type="entry name" value="SpoIIE"/>
    <property type="match status" value="1"/>
</dbReference>
<feature type="transmembrane region" description="Helical" evidence="3">
    <location>
        <begin position="271"/>
        <end position="289"/>
    </location>
</feature>
<dbReference type="InterPro" id="IPR052016">
    <property type="entry name" value="Bact_Sigma-Reg"/>
</dbReference>
<dbReference type="SUPFAM" id="SSF81606">
    <property type="entry name" value="PP2C-like"/>
    <property type="match status" value="1"/>
</dbReference>
<name>A0A8I0ABQ7_9CLOT</name>
<dbReference type="AlphaFoldDB" id="A0A8I0ABQ7"/>
<comment type="caution">
    <text evidence="5">The sequence shown here is derived from an EMBL/GenBank/DDBJ whole genome shotgun (WGS) entry which is preliminary data.</text>
</comment>
<keyword evidence="2" id="KW-0175">Coiled coil</keyword>
<feature type="transmembrane region" description="Helical" evidence="3">
    <location>
        <begin position="47"/>
        <end position="66"/>
    </location>
</feature>
<accession>A0A8I0ABQ7</accession>
<dbReference type="InterPro" id="IPR036457">
    <property type="entry name" value="PPM-type-like_dom_sf"/>
</dbReference>
<feature type="transmembrane region" description="Helical" evidence="3">
    <location>
        <begin position="248"/>
        <end position="265"/>
    </location>
</feature>
<keyword evidence="3" id="KW-0472">Membrane</keyword>
<dbReference type="SMART" id="SM00331">
    <property type="entry name" value="PP2C_SIG"/>
    <property type="match status" value="1"/>
</dbReference>
<dbReference type="GO" id="GO:0004722">
    <property type="term" value="F:protein serine/threonine phosphatase activity"/>
    <property type="evidence" value="ECO:0007669"/>
    <property type="project" value="UniProtKB-EC"/>
</dbReference>
<evidence type="ECO:0000256" key="2">
    <source>
        <dbReference type="SAM" id="Coils"/>
    </source>
</evidence>
<evidence type="ECO:0000313" key="6">
    <source>
        <dbReference type="Proteomes" id="UP000662088"/>
    </source>
</evidence>
<reference evidence="5" key="1">
    <citation type="submission" date="2020-08" db="EMBL/GenBank/DDBJ databases">
        <title>Genome public.</title>
        <authorList>
            <person name="Liu C."/>
            <person name="Sun Q."/>
        </authorList>
    </citation>
    <scope>NUCLEOTIDE SEQUENCE</scope>
    <source>
        <strain evidence="5">NSJ-42</strain>
    </source>
</reference>
<dbReference type="InterPro" id="IPR001932">
    <property type="entry name" value="PPM-type_phosphatase-like_dom"/>
</dbReference>
<dbReference type="RefSeq" id="WP_186835490.1">
    <property type="nucleotide sequence ID" value="NZ_JACOOQ010000020.1"/>
</dbReference>
<feature type="domain" description="PPM-type phosphatase" evidence="4">
    <location>
        <begin position="578"/>
        <end position="790"/>
    </location>
</feature>
<dbReference type="EC" id="3.1.3.16" evidence="5"/>
<feature type="coiled-coil region" evidence="2">
    <location>
        <begin position="339"/>
        <end position="366"/>
    </location>
</feature>